<protein>
    <submittedName>
        <fullName evidence="2">Uncharacterized protein</fullName>
    </submittedName>
</protein>
<feature type="region of interest" description="Disordered" evidence="1">
    <location>
        <begin position="1"/>
        <end position="31"/>
    </location>
</feature>
<feature type="compositionally biased region" description="Acidic residues" evidence="1">
    <location>
        <begin position="129"/>
        <end position="148"/>
    </location>
</feature>
<name>A0A4V4IYH3_AURPU</name>
<feature type="region of interest" description="Disordered" evidence="1">
    <location>
        <begin position="109"/>
        <end position="156"/>
    </location>
</feature>
<proteinExistence type="predicted"/>
<evidence type="ECO:0000313" key="2">
    <source>
        <dbReference type="EMBL" id="THX01088.1"/>
    </source>
</evidence>
<dbReference type="AlphaFoldDB" id="A0A4V4IYH3"/>
<sequence>MDDWQDAAFSSRHMHNRVNRNGGRGGGKSKRTAFDVRKTFGSYECKCPAWHRINSESGSPDQHAVLELYRLTENGQGVVGELSLPGVLQAAVILAASRKSLQGILSELEPVNPQQEDEKPSESANTTDETGDLNQDEDSDEEESEQEPEPDRFETFEKNSFREPKFWLQWNGMLSPTSGEPEKAESGLGYIIFPSNDCKKFKGTLNCASLEWKDVALSGHKIAPRSESDIPVAWGPDGVVVAGLGIDEYSDAGFCFNVALTKGMRTAWNA</sequence>
<organism evidence="2">
    <name type="scientific">Aureobasidium pullulans</name>
    <name type="common">Black yeast</name>
    <name type="synonym">Pullularia pullulans</name>
    <dbReference type="NCBI Taxonomy" id="5580"/>
    <lineage>
        <taxon>Eukaryota</taxon>
        <taxon>Fungi</taxon>
        <taxon>Dikarya</taxon>
        <taxon>Ascomycota</taxon>
        <taxon>Pezizomycotina</taxon>
        <taxon>Dothideomycetes</taxon>
        <taxon>Dothideomycetidae</taxon>
        <taxon>Dothideales</taxon>
        <taxon>Saccotheciaceae</taxon>
        <taxon>Aureobasidium</taxon>
    </lineage>
</organism>
<accession>A0A4V4IYH3</accession>
<gene>
    <name evidence="2" type="ORF">D6D13_09112</name>
</gene>
<comment type="caution">
    <text evidence="2">The sequence shown here is derived from an EMBL/GenBank/DDBJ whole genome shotgun (WGS) entry which is preliminary data.</text>
</comment>
<dbReference type="EMBL" id="QZAS01000051">
    <property type="protein sequence ID" value="THX01088.1"/>
    <property type="molecule type" value="Genomic_DNA"/>
</dbReference>
<reference evidence="2" key="1">
    <citation type="submission" date="2018-10" db="EMBL/GenBank/DDBJ databases">
        <title>Fifty Aureobasidium pullulans genomes reveal a recombining polyextremotolerant generalist.</title>
        <authorList>
            <person name="Gostincar C."/>
            <person name="Turk M."/>
            <person name="Zajc J."/>
            <person name="Gunde-Cimerman N."/>
        </authorList>
    </citation>
    <scope>NUCLEOTIDE SEQUENCE [LARGE SCALE GENOMIC DNA]</scope>
    <source>
        <strain evidence="2">EXF-10085</strain>
    </source>
</reference>
<evidence type="ECO:0000256" key="1">
    <source>
        <dbReference type="SAM" id="MobiDB-lite"/>
    </source>
</evidence>